<reference evidence="8" key="2">
    <citation type="submission" date="2025-08" db="UniProtKB">
        <authorList>
            <consortium name="Ensembl"/>
        </authorList>
    </citation>
    <scope>IDENTIFICATION</scope>
</reference>
<dbReference type="GO" id="GO:0005634">
    <property type="term" value="C:nucleus"/>
    <property type="evidence" value="ECO:0007669"/>
    <property type="project" value="TreeGrafter"/>
</dbReference>
<dbReference type="AlphaFoldDB" id="A0A8V5HE77"/>
<feature type="region of interest" description="Disordered" evidence="6">
    <location>
        <begin position="72"/>
        <end position="131"/>
    </location>
</feature>
<keyword evidence="9" id="KW-1185">Reference proteome</keyword>
<evidence type="ECO:0000259" key="7">
    <source>
        <dbReference type="Pfam" id="PF10629"/>
    </source>
</evidence>
<dbReference type="PANTHER" id="PTHR47299">
    <property type="entry name" value="PROTEIN FAM166A"/>
    <property type="match status" value="1"/>
</dbReference>
<evidence type="ECO:0000256" key="6">
    <source>
        <dbReference type="SAM" id="MobiDB-lite"/>
    </source>
</evidence>
<evidence type="ECO:0000313" key="9">
    <source>
        <dbReference type="Proteomes" id="UP000694405"/>
    </source>
</evidence>
<evidence type="ECO:0000256" key="2">
    <source>
        <dbReference type="ARBA" id="ARBA00022490"/>
    </source>
</evidence>
<dbReference type="Ensembl" id="ENSMUNT00000028902.1">
    <property type="protein sequence ID" value="ENSMUNP00000025438.1"/>
    <property type="gene ID" value="ENSMUNG00000017741.1"/>
</dbReference>
<evidence type="ECO:0000256" key="1">
    <source>
        <dbReference type="ARBA" id="ARBA00004430"/>
    </source>
</evidence>
<dbReference type="Proteomes" id="UP000694405">
    <property type="component" value="Chromosome 11"/>
</dbReference>
<feature type="domain" description="Ciliary microtubule inner protein 2A-C-like" evidence="7">
    <location>
        <begin position="262"/>
        <end position="291"/>
    </location>
</feature>
<organism evidence="8 9">
    <name type="scientific">Melopsittacus undulatus</name>
    <name type="common">Budgerigar</name>
    <name type="synonym">Psittacus undulatus</name>
    <dbReference type="NCBI Taxonomy" id="13146"/>
    <lineage>
        <taxon>Eukaryota</taxon>
        <taxon>Metazoa</taxon>
        <taxon>Chordata</taxon>
        <taxon>Craniata</taxon>
        <taxon>Vertebrata</taxon>
        <taxon>Euteleostomi</taxon>
        <taxon>Archelosauria</taxon>
        <taxon>Archosauria</taxon>
        <taxon>Dinosauria</taxon>
        <taxon>Saurischia</taxon>
        <taxon>Theropoda</taxon>
        <taxon>Coelurosauria</taxon>
        <taxon>Aves</taxon>
        <taxon>Neognathae</taxon>
        <taxon>Neoaves</taxon>
        <taxon>Telluraves</taxon>
        <taxon>Australaves</taxon>
        <taxon>Psittaciformes</taxon>
        <taxon>Psittaculidae</taxon>
        <taxon>Melopsittacus</taxon>
    </lineage>
</organism>
<reference evidence="8" key="3">
    <citation type="submission" date="2025-09" db="UniProtKB">
        <authorList>
            <consortium name="Ensembl"/>
        </authorList>
    </citation>
    <scope>IDENTIFICATION</scope>
</reference>
<dbReference type="GO" id="GO:0015630">
    <property type="term" value="C:microtubule cytoskeleton"/>
    <property type="evidence" value="ECO:0007669"/>
    <property type="project" value="UniProtKB-ARBA"/>
</dbReference>
<evidence type="ECO:0000256" key="3">
    <source>
        <dbReference type="ARBA" id="ARBA00023212"/>
    </source>
</evidence>
<sequence>MLPLCCSSSHSCSQPHPCPSPPGYKGFIPQYSFQYGETFGRTTHRLLTDPTIARSPRTLLAPLQKLGFSEEKHGAQGHLPGHPGEHTMNCNEKENTKKKQTPGKTSDANGNHCSPSPCDAQPAPKQQPLRCPPSFTAEHSVTWAGIPLGSVGVTAWLAFFLPMLRCGFIFIPASSTPRLVDLYRICMFSSRQCSLLSSSTGYAGFIPRLTWCHGVNYIRSVKEAMKEFDQHQFKLRNPCYSFGKRYPQNYWPTNRIYTSAGLIPFYMGFVPELRDTYALTYGNSTRKAYQKEQERQARAL</sequence>
<dbReference type="InterPro" id="IPR018902">
    <property type="entry name" value="CMI2A-C-like_dom"/>
</dbReference>
<dbReference type="Pfam" id="PF10629">
    <property type="entry name" value="CMI2B-like"/>
    <property type="match status" value="2"/>
</dbReference>
<reference evidence="8" key="1">
    <citation type="submission" date="2020-03" db="EMBL/GenBank/DDBJ databases">
        <title>Melopsittacus undulatus (budgerigar) genome, bMelUnd1, maternal haplotype with Z.</title>
        <authorList>
            <person name="Gedman G."/>
            <person name="Mountcastle J."/>
            <person name="Haase B."/>
            <person name="Formenti G."/>
            <person name="Wright T."/>
            <person name="Apodaca J."/>
            <person name="Pelan S."/>
            <person name="Chow W."/>
            <person name="Rhie A."/>
            <person name="Howe K."/>
            <person name="Fedrigo O."/>
            <person name="Jarvis E.D."/>
        </authorList>
    </citation>
    <scope>NUCLEOTIDE SEQUENCE [LARGE SCALE GENOMIC DNA]</scope>
</reference>
<evidence type="ECO:0000256" key="4">
    <source>
        <dbReference type="ARBA" id="ARBA00023273"/>
    </source>
</evidence>
<dbReference type="PANTHER" id="PTHR47299:SF1">
    <property type="entry name" value="PROTEIN FAM166A"/>
    <property type="match status" value="1"/>
</dbReference>
<proteinExistence type="inferred from homology"/>
<accession>A0A8V5HE77</accession>
<comment type="subcellular location">
    <subcellularLocation>
        <location evidence="1">Cytoplasm</location>
        <location evidence="1">Cytoskeleton</location>
        <location evidence="1">Cilium axoneme</location>
    </subcellularLocation>
</comment>
<keyword evidence="2" id="KW-0963">Cytoplasm</keyword>
<keyword evidence="4" id="KW-0966">Cell projection</keyword>
<keyword evidence="3" id="KW-0206">Cytoskeleton</keyword>
<name>A0A8V5HE77_MELUD</name>
<comment type="similarity">
    <text evidence="5">Belongs to the CIMIP2 family.</text>
</comment>
<evidence type="ECO:0000256" key="5">
    <source>
        <dbReference type="ARBA" id="ARBA00035661"/>
    </source>
</evidence>
<dbReference type="InterPro" id="IPR052683">
    <property type="entry name" value="CIMIP2A"/>
</dbReference>
<feature type="domain" description="Ciliary microtubule inner protein 2A-C-like" evidence="7">
    <location>
        <begin position="22"/>
        <end position="52"/>
    </location>
</feature>
<dbReference type="GO" id="GO:0005930">
    <property type="term" value="C:axoneme"/>
    <property type="evidence" value="ECO:0007669"/>
    <property type="project" value="UniProtKB-SubCell"/>
</dbReference>
<feature type="compositionally biased region" description="Polar residues" evidence="6">
    <location>
        <begin position="102"/>
        <end position="114"/>
    </location>
</feature>
<evidence type="ECO:0000313" key="8">
    <source>
        <dbReference type="Ensembl" id="ENSMUNP00000025438.1"/>
    </source>
</evidence>
<protein>
    <recommendedName>
        <fullName evidence="7">Ciliary microtubule inner protein 2A-C-like domain-containing protein</fullName>
    </recommendedName>
</protein>